<sequence>MNYTNEELQASAGYISTTAQEIAEVYRYVADVLIKAKADYELINVVAEPMDDFLSFRMESARSYRSVHYMRKFAAEIMRICVLHEADALPSSRRCWHLITMLTNLITMHLKQNY</sequence>
<comment type="caution">
    <text evidence="1">The sequence shown here is derived from an EMBL/GenBank/DDBJ whole genome shotgun (WGS) entry which is preliminary data.</text>
</comment>
<organism evidence="1 2">
    <name type="scientific">Ohtaekwangia kribbensis</name>
    <dbReference type="NCBI Taxonomy" id="688913"/>
    <lineage>
        <taxon>Bacteria</taxon>
        <taxon>Pseudomonadati</taxon>
        <taxon>Bacteroidota</taxon>
        <taxon>Cytophagia</taxon>
        <taxon>Cytophagales</taxon>
        <taxon>Fulvivirgaceae</taxon>
        <taxon>Ohtaekwangia</taxon>
    </lineage>
</organism>
<dbReference type="EMBL" id="JBHTKA010000001">
    <property type="protein sequence ID" value="MFD0998158.1"/>
    <property type="molecule type" value="Genomic_DNA"/>
</dbReference>
<name>A0ABW3JYS0_9BACT</name>
<reference evidence="2" key="1">
    <citation type="journal article" date="2019" name="Int. J. Syst. Evol. Microbiol.">
        <title>The Global Catalogue of Microorganisms (GCM) 10K type strain sequencing project: providing services to taxonomists for standard genome sequencing and annotation.</title>
        <authorList>
            <consortium name="The Broad Institute Genomics Platform"/>
            <consortium name="The Broad Institute Genome Sequencing Center for Infectious Disease"/>
            <person name="Wu L."/>
            <person name="Ma J."/>
        </authorList>
    </citation>
    <scope>NUCLEOTIDE SEQUENCE [LARGE SCALE GENOMIC DNA]</scope>
    <source>
        <strain evidence="2">CCUG 58938</strain>
    </source>
</reference>
<evidence type="ECO:0000313" key="1">
    <source>
        <dbReference type="EMBL" id="MFD0998158.1"/>
    </source>
</evidence>
<dbReference type="Proteomes" id="UP001597112">
    <property type="component" value="Unassembled WGS sequence"/>
</dbReference>
<protein>
    <submittedName>
        <fullName evidence="1">Uncharacterized protein</fullName>
    </submittedName>
</protein>
<dbReference type="RefSeq" id="WP_377574379.1">
    <property type="nucleotide sequence ID" value="NZ_JBHTKA010000001.1"/>
</dbReference>
<keyword evidence="2" id="KW-1185">Reference proteome</keyword>
<proteinExistence type="predicted"/>
<accession>A0ABW3JYS0</accession>
<gene>
    <name evidence="1" type="ORF">ACFQ21_02530</name>
</gene>
<evidence type="ECO:0000313" key="2">
    <source>
        <dbReference type="Proteomes" id="UP001597112"/>
    </source>
</evidence>